<dbReference type="KEGG" id="aswu:HUW51_17060"/>
<name>A0A7G7GB14_9BACT</name>
<dbReference type="AlphaFoldDB" id="A0A7G7GB14"/>
<keyword evidence="2" id="KW-1185">Reference proteome</keyword>
<gene>
    <name evidence="1" type="ORF">HUW51_17060</name>
</gene>
<accession>A0A7G7GB14</accession>
<organism evidence="1 2">
    <name type="scientific">Adhaeribacter swui</name>
    <dbReference type="NCBI Taxonomy" id="2086471"/>
    <lineage>
        <taxon>Bacteria</taxon>
        <taxon>Pseudomonadati</taxon>
        <taxon>Bacteroidota</taxon>
        <taxon>Cytophagia</taxon>
        <taxon>Cytophagales</taxon>
        <taxon>Hymenobacteraceae</taxon>
        <taxon>Adhaeribacter</taxon>
    </lineage>
</organism>
<evidence type="ECO:0000313" key="1">
    <source>
        <dbReference type="EMBL" id="QNF34348.1"/>
    </source>
</evidence>
<dbReference type="RefSeq" id="WP_185270829.1">
    <property type="nucleotide sequence ID" value="NZ_CP055156.1"/>
</dbReference>
<dbReference type="Proteomes" id="UP000515237">
    <property type="component" value="Chromosome"/>
</dbReference>
<evidence type="ECO:0000313" key="2">
    <source>
        <dbReference type="Proteomes" id="UP000515237"/>
    </source>
</evidence>
<reference evidence="1 2" key="1">
    <citation type="journal article" date="2018" name="Int. J. Syst. Evol. Microbiol.">
        <title>Adhaeribacter swui sp. nov., isolated from wet mud.</title>
        <authorList>
            <person name="Kim D.U."/>
            <person name="Kim K.W."/>
            <person name="Kang M.S."/>
            <person name="Kim J.Y."/>
            <person name="Jang J.H."/>
            <person name="Kim M.K."/>
        </authorList>
    </citation>
    <scope>NUCLEOTIDE SEQUENCE [LARGE SCALE GENOMIC DNA]</scope>
    <source>
        <strain evidence="1 2">KCTC 52873</strain>
    </source>
</reference>
<dbReference type="EMBL" id="CP055156">
    <property type="protein sequence ID" value="QNF34348.1"/>
    <property type="molecule type" value="Genomic_DNA"/>
</dbReference>
<proteinExistence type="predicted"/>
<sequence>MLYTFLYKGKDFTAQLGEKPRYIQVDDHTGPITRYQVKDVRIGMDLETIVVEYIPVLVDILGEIRSAFEIKTFVATSQENWQYFYEYARSGEQIEKMIINGLLIHLEGVTMFNPYTGELELPLDTEPTTE</sequence>
<protein>
    <submittedName>
        <fullName evidence="1">Uncharacterized protein</fullName>
    </submittedName>
</protein>